<evidence type="ECO:0000256" key="13">
    <source>
        <dbReference type="ARBA" id="ARBA00023136"/>
    </source>
</evidence>
<evidence type="ECO:0000256" key="6">
    <source>
        <dbReference type="ARBA" id="ARBA00022692"/>
    </source>
</evidence>
<dbReference type="PANTHER" id="PTHR45909:SF1">
    <property type="entry name" value="ADP-RIBOSYLATION FACTOR-RELATED PROTEIN 1"/>
    <property type="match status" value="1"/>
</dbReference>
<protein>
    <recommendedName>
        <fullName evidence="4">Signal recognition particle receptor subunit beta</fullName>
    </recommendedName>
</protein>
<proteinExistence type="inferred from homology"/>
<dbReference type="OrthoDB" id="41266at2759"/>
<keyword evidence="5" id="KW-0934">Plastid</keyword>
<evidence type="ECO:0000256" key="12">
    <source>
        <dbReference type="ARBA" id="ARBA00023134"/>
    </source>
</evidence>
<evidence type="ECO:0000256" key="2">
    <source>
        <dbReference type="ARBA" id="ARBA00005619"/>
    </source>
</evidence>
<dbReference type="PROSITE" id="PS51417">
    <property type="entry name" value="ARF"/>
    <property type="match status" value="1"/>
</dbReference>
<evidence type="ECO:0000256" key="7">
    <source>
        <dbReference type="ARBA" id="ARBA00022707"/>
    </source>
</evidence>
<keyword evidence="6 15" id="KW-0812">Transmembrane</keyword>
<organism evidence="16 17">
    <name type="scientific">Adiantum capillus-veneris</name>
    <name type="common">Maidenhair fern</name>
    <dbReference type="NCBI Taxonomy" id="13818"/>
    <lineage>
        <taxon>Eukaryota</taxon>
        <taxon>Viridiplantae</taxon>
        <taxon>Streptophyta</taxon>
        <taxon>Embryophyta</taxon>
        <taxon>Tracheophyta</taxon>
        <taxon>Polypodiopsida</taxon>
        <taxon>Polypodiidae</taxon>
        <taxon>Polypodiales</taxon>
        <taxon>Pteridineae</taxon>
        <taxon>Pteridaceae</taxon>
        <taxon>Vittarioideae</taxon>
        <taxon>Adiantum</taxon>
    </lineage>
</organism>
<dbReference type="InterPro" id="IPR005225">
    <property type="entry name" value="Small_GTP-bd"/>
</dbReference>
<dbReference type="Proteomes" id="UP000886520">
    <property type="component" value="Chromosome 11"/>
</dbReference>
<dbReference type="CDD" id="cd04105">
    <property type="entry name" value="SR_beta"/>
    <property type="match status" value="1"/>
</dbReference>
<evidence type="ECO:0000313" key="17">
    <source>
        <dbReference type="Proteomes" id="UP000886520"/>
    </source>
</evidence>
<keyword evidence="9" id="KW-0256">Endoplasmic reticulum</keyword>
<dbReference type="GO" id="GO:0043001">
    <property type="term" value="P:Golgi to plasma membrane protein transport"/>
    <property type="evidence" value="ECO:0007669"/>
    <property type="project" value="TreeGrafter"/>
</dbReference>
<dbReference type="NCBIfam" id="TIGR00231">
    <property type="entry name" value="small_GTP"/>
    <property type="match status" value="1"/>
</dbReference>
<comment type="similarity">
    <text evidence="3">Belongs to the small GTPase superfamily. Arf family.</text>
</comment>
<comment type="similarity">
    <text evidence="2">Belongs to the SRP receptor beta subunit family.</text>
</comment>
<dbReference type="Gene3D" id="3.40.50.300">
    <property type="entry name" value="P-loop containing nucleotide triphosphate hydrolases"/>
    <property type="match status" value="1"/>
</dbReference>
<evidence type="ECO:0000256" key="3">
    <source>
        <dbReference type="ARBA" id="ARBA00010290"/>
    </source>
</evidence>
<evidence type="ECO:0000313" key="16">
    <source>
        <dbReference type="EMBL" id="KAI5073674.1"/>
    </source>
</evidence>
<evidence type="ECO:0000256" key="15">
    <source>
        <dbReference type="SAM" id="Phobius"/>
    </source>
</evidence>
<keyword evidence="7" id="KW-0449">Lipoprotein</keyword>
<dbReference type="GO" id="GO:0005789">
    <property type="term" value="C:endoplasmic reticulum membrane"/>
    <property type="evidence" value="ECO:0007669"/>
    <property type="project" value="UniProtKB-SubCell"/>
</dbReference>
<evidence type="ECO:0000256" key="5">
    <source>
        <dbReference type="ARBA" id="ARBA00022528"/>
    </source>
</evidence>
<evidence type="ECO:0000256" key="1">
    <source>
        <dbReference type="ARBA" id="ARBA00004389"/>
    </source>
</evidence>
<dbReference type="InterPro" id="IPR027417">
    <property type="entry name" value="P-loop_NTPase"/>
</dbReference>
<dbReference type="GO" id="GO:0005794">
    <property type="term" value="C:Golgi apparatus"/>
    <property type="evidence" value="ECO:0007669"/>
    <property type="project" value="TreeGrafter"/>
</dbReference>
<keyword evidence="12" id="KW-0342">GTP-binding</keyword>
<keyword evidence="8" id="KW-0547">Nucleotide-binding</keyword>
<comment type="caution">
    <text evidence="16">The sequence shown here is derived from an EMBL/GenBank/DDBJ whole genome shotgun (WGS) entry which is preliminary data.</text>
</comment>
<dbReference type="InterPro" id="IPR024156">
    <property type="entry name" value="Small_GTPase_ARF"/>
</dbReference>
<dbReference type="EMBL" id="JABFUD020000011">
    <property type="protein sequence ID" value="KAI5073674.1"/>
    <property type="molecule type" value="Genomic_DNA"/>
</dbReference>
<keyword evidence="17" id="KW-1185">Reference proteome</keyword>
<accession>A0A9D4ZFM3</accession>
<dbReference type="InterPro" id="IPR019009">
    <property type="entry name" value="SRP_receptor_beta_su"/>
</dbReference>
<evidence type="ECO:0000256" key="11">
    <source>
        <dbReference type="ARBA" id="ARBA00022989"/>
    </source>
</evidence>
<dbReference type="SUPFAM" id="SSF52540">
    <property type="entry name" value="P-loop containing nucleoside triphosphate hydrolases"/>
    <property type="match status" value="1"/>
</dbReference>
<dbReference type="AlphaFoldDB" id="A0A9D4ZFM3"/>
<gene>
    <name evidence="16" type="ORF">GOP47_0011687</name>
</gene>
<reference evidence="16" key="1">
    <citation type="submission" date="2021-01" db="EMBL/GenBank/DDBJ databases">
        <title>Adiantum capillus-veneris genome.</title>
        <authorList>
            <person name="Fang Y."/>
            <person name="Liao Q."/>
        </authorList>
    </citation>
    <scope>NUCLEOTIDE SEQUENCE</scope>
    <source>
        <strain evidence="16">H3</strain>
        <tissue evidence="16">Leaf</tissue>
    </source>
</reference>
<dbReference type="PANTHER" id="PTHR45909">
    <property type="entry name" value="ADP-RIBOSYLATION FACTOR-RELATED PROTEIN 1"/>
    <property type="match status" value="1"/>
</dbReference>
<keyword evidence="7" id="KW-0519">Myristate</keyword>
<evidence type="ECO:0000256" key="4">
    <source>
        <dbReference type="ARBA" id="ARBA00020256"/>
    </source>
</evidence>
<evidence type="ECO:0000256" key="8">
    <source>
        <dbReference type="ARBA" id="ARBA00022741"/>
    </source>
</evidence>
<keyword evidence="14" id="KW-0675">Receptor</keyword>
<evidence type="ECO:0000256" key="10">
    <source>
        <dbReference type="ARBA" id="ARBA00022892"/>
    </source>
</evidence>
<comment type="subcellular location">
    <subcellularLocation>
        <location evidence="1">Endoplasmic reticulum membrane</location>
        <topology evidence="1">Single-pass membrane protein</topology>
    </subcellularLocation>
</comment>
<dbReference type="GO" id="GO:0003924">
    <property type="term" value="F:GTPase activity"/>
    <property type="evidence" value="ECO:0007669"/>
    <property type="project" value="TreeGrafter"/>
</dbReference>
<evidence type="ECO:0000256" key="14">
    <source>
        <dbReference type="ARBA" id="ARBA00023170"/>
    </source>
</evidence>
<sequence>MKVKIDIQAYGSTVHSGDIISNFEIDNLCTRTLRLIYDTKYRKDFRWAIVHLFANRYCKRALCVCFKVASRTVFEARILNIKDKSPEFRAIAALLITFFVGALFAQFSFKKRKSDTILLAGLSGSGKTALFYQLRDGSIHKGTVTSMEANIERFPLHTDSIKQGKAKTVRLSDFPGHMKLRAKLDEYLKEAGAIIFLVDAADFIPNVRANAEYLYDVLSKALVVKYRIPILVVANKMDKVTAHSTEFVCKQIEKEIDKLRVTRTAVSEADMTSEVSIGKEGVPFKFTHCVNKVMVTEASVVTGQMTDIYQFIREQVIGRVWH</sequence>
<dbReference type="GO" id="GO:0005525">
    <property type="term" value="F:GTP binding"/>
    <property type="evidence" value="ECO:0007669"/>
    <property type="project" value="UniProtKB-KW"/>
</dbReference>
<dbReference type="GO" id="GO:0006886">
    <property type="term" value="P:intracellular protein transport"/>
    <property type="evidence" value="ECO:0007669"/>
    <property type="project" value="TreeGrafter"/>
</dbReference>
<dbReference type="GO" id="GO:0034067">
    <property type="term" value="P:protein localization to Golgi apparatus"/>
    <property type="evidence" value="ECO:0007669"/>
    <property type="project" value="TreeGrafter"/>
</dbReference>
<feature type="transmembrane region" description="Helical" evidence="15">
    <location>
        <begin position="90"/>
        <end position="109"/>
    </location>
</feature>
<keyword evidence="13 15" id="KW-0472">Membrane</keyword>
<name>A0A9D4ZFM3_ADICA</name>
<keyword evidence="11 15" id="KW-1133">Transmembrane helix</keyword>
<keyword evidence="10" id="KW-0813">Transport</keyword>
<dbReference type="Pfam" id="PF09439">
    <property type="entry name" value="SRPRB"/>
    <property type="match status" value="1"/>
</dbReference>
<evidence type="ECO:0000256" key="9">
    <source>
        <dbReference type="ARBA" id="ARBA00022824"/>
    </source>
</evidence>
<keyword evidence="10" id="KW-0931">ER-Golgi transport</keyword>
<keyword evidence="5" id="KW-0150">Chloroplast</keyword>